<name>A0A397ITZ1_9GLOM</name>
<evidence type="ECO:0008006" key="3">
    <source>
        <dbReference type="Google" id="ProtNLM"/>
    </source>
</evidence>
<comment type="caution">
    <text evidence="1">The sequence shown here is derived from an EMBL/GenBank/DDBJ whole genome shotgun (WGS) entry which is preliminary data.</text>
</comment>
<protein>
    <recommendedName>
        <fullName evidence="3">Peptidase S7 domain-containing protein</fullName>
    </recommendedName>
</protein>
<reference evidence="1 2" key="1">
    <citation type="submission" date="2018-08" db="EMBL/GenBank/DDBJ databases">
        <title>Genome and evolution of the arbuscular mycorrhizal fungus Diversispora epigaea (formerly Glomus versiforme) and its bacterial endosymbionts.</title>
        <authorList>
            <person name="Sun X."/>
            <person name="Fei Z."/>
            <person name="Harrison M."/>
        </authorList>
    </citation>
    <scope>NUCLEOTIDE SEQUENCE [LARGE SCALE GENOMIC DNA]</scope>
    <source>
        <strain evidence="1 2">IT104</strain>
    </source>
</reference>
<accession>A0A397ITZ1</accession>
<proteinExistence type="predicted"/>
<sequence length="516" mass="58893">MELTNTFEEVFWNNELEKRLCQLYEKEDVIDIFWGQNILTGDTSWSIYVVTRNFPYKNEKIEIVGNQVIQFISEEKGFIGAEIPPQGPYDPLPTRKKVPQDLQKTFDEALNYELGTSFREMHYNLVGMSTGYKRTQGKFTDEPAIKLYVRQKGILRRGCSLFPDKIRGYPVDVVEACVATPYGLGKIQCQTYHNNVKLGSSIGVIEPQRTSGSLSAVVYDKKSKRIGILTCEHVCKFSESSSGTNVIIHQPSHEDLDEQKQLFLFMTENEEALEKNIYNMFNKIRQCSALACYDRGMQKNFFSKVHQKDFGIDVAFCIFTYKNRTLCLNNQFAVSPDYFKEVNLPENGGCLNGYYTYEMFDEIDGEIEVFKVGKTTGLSCGKMVPITAAISIDLSNKSIKFAKGEDQGEIPPSSNITKKKCFIGYMKTPLIQELYKIRQQCYPTVWFDRQLVFYFRYEDFKPGDSGASVLDVKGKALGILHSKWLTAEFSYVIASPYFAVLEALNVDFEKISNSVV</sequence>
<keyword evidence="2" id="KW-1185">Reference proteome</keyword>
<dbReference type="OrthoDB" id="2351813at2759"/>
<evidence type="ECO:0000313" key="1">
    <source>
        <dbReference type="EMBL" id="RHZ76413.1"/>
    </source>
</evidence>
<dbReference type="Proteomes" id="UP000266861">
    <property type="component" value="Unassembled WGS sequence"/>
</dbReference>
<organism evidence="1 2">
    <name type="scientific">Diversispora epigaea</name>
    <dbReference type="NCBI Taxonomy" id="1348612"/>
    <lineage>
        <taxon>Eukaryota</taxon>
        <taxon>Fungi</taxon>
        <taxon>Fungi incertae sedis</taxon>
        <taxon>Mucoromycota</taxon>
        <taxon>Glomeromycotina</taxon>
        <taxon>Glomeromycetes</taxon>
        <taxon>Diversisporales</taxon>
        <taxon>Diversisporaceae</taxon>
        <taxon>Diversispora</taxon>
    </lineage>
</organism>
<evidence type="ECO:0000313" key="2">
    <source>
        <dbReference type="Proteomes" id="UP000266861"/>
    </source>
</evidence>
<dbReference type="EMBL" id="PQFF01000186">
    <property type="protein sequence ID" value="RHZ76413.1"/>
    <property type="molecule type" value="Genomic_DNA"/>
</dbReference>
<dbReference type="AlphaFoldDB" id="A0A397ITZ1"/>
<gene>
    <name evidence="1" type="ORF">Glove_198g59</name>
</gene>